<dbReference type="PANTHER" id="PTHR38686">
    <property type="entry name" value="APOLIPOPROTEIN N-ACYLTRANSFERASE"/>
    <property type="match status" value="1"/>
</dbReference>
<name>A0ABX6INH1_9ACTN</name>
<feature type="compositionally biased region" description="Basic and acidic residues" evidence="9">
    <location>
        <begin position="232"/>
        <end position="242"/>
    </location>
</feature>
<protein>
    <recommendedName>
        <fullName evidence="8">Apolipoprotein N-acyltransferase</fullName>
        <shortName evidence="8">ALP N-acyltransferase</shortName>
        <ecNumber evidence="8">2.3.1.269</ecNumber>
    </recommendedName>
</protein>
<dbReference type="EC" id="2.3.1.269" evidence="8"/>
<gene>
    <name evidence="8 11" type="primary">lnt</name>
    <name evidence="11" type="ORF">GII31_10760</name>
</gene>
<dbReference type="InterPro" id="IPR003010">
    <property type="entry name" value="C-N_Hydrolase"/>
</dbReference>
<evidence type="ECO:0000256" key="6">
    <source>
        <dbReference type="ARBA" id="ARBA00023136"/>
    </source>
</evidence>
<evidence type="ECO:0000256" key="7">
    <source>
        <dbReference type="ARBA" id="ARBA00023315"/>
    </source>
</evidence>
<organism evidence="11 12">
    <name type="scientific">Gordonia pseudamarae</name>
    <dbReference type="NCBI Taxonomy" id="2831662"/>
    <lineage>
        <taxon>Bacteria</taxon>
        <taxon>Bacillati</taxon>
        <taxon>Actinomycetota</taxon>
        <taxon>Actinomycetes</taxon>
        <taxon>Mycobacteriales</taxon>
        <taxon>Gordoniaceae</taxon>
        <taxon>Gordonia</taxon>
    </lineage>
</organism>
<dbReference type="NCBIfam" id="TIGR00546">
    <property type="entry name" value="lnt"/>
    <property type="match status" value="1"/>
</dbReference>
<evidence type="ECO:0000256" key="5">
    <source>
        <dbReference type="ARBA" id="ARBA00022989"/>
    </source>
</evidence>
<dbReference type="HAMAP" id="MF_01148">
    <property type="entry name" value="Lnt"/>
    <property type="match status" value="1"/>
</dbReference>
<feature type="transmembrane region" description="Helical" evidence="8">
    <location>
        <begin position="186"/>
        <end position="215"/>
    </location>
</feature>
<dbReference type="Pfam" id="PF00795">
    <property type="entry name" value="CN_hydrolase"/>
    <property type="match status" value="1"/>
</dbReference>
<evidence type="ECO:0000256" key="3">
    <source>
        <dbReference type="ARBA" id="ARBA00022679"/>
    </source>
</evidence>
<evidence type="ECO:0000256" key="9">
    <source>
        <dbReference type="SAM" id="MobiDB-lite"/>
    </source>
</evidence>
<feature type="transmembrane region" description="Helical" evidence="8">
    <location>
        <begin position="551"/>
        <end position="570"/>
    </location>
</feature>
<comment type="subcellular location">
    <subcellularLocation>
        <location evidence="1 8">Cell membrane</location>
        <topology evidence="1 8">Multi-pass membrane protein</topology>
    </subcellularLocation>
</comment>
<dbReference type="InterPro" id="IPR004563">
    <property type="entry name" value="Apolipo_AcylTrfase"/>
</dbReference>
<dbReference type="Proteomes" id="UP001059836">
    <property type="component" value="Chromosome"/>
</dbReference>
<evidence type="ECO:0000256" key="4">
    <source>
        <dbReference type="ARBA" id="ARBA00022692"/>
    </source>
</evidence>
<keyword evidence="6 8" id="KW-0472">Membrane</keyword>
<evidence type="ECO:0000313" key="12">
    <source>
        <dbReference type="Proteomes" id="UP001059836"/>
    </source>
</evidence>
<comment type="similarity">
    <text evidence="8">Belongs to the CN hydrolase family. Apolipoprotein N-acyltransferase subfamily.</text>
</comment>
<comment type="function">
    <text evidence="8">Catalyzes the phospholipid dependent N-acylation of the N-terminal cysteine of apolipoprotein, the last step in lipoprotein maturation.</text>
</comment>
<feature type="domain" description="CN hydrolase" evidence="10">
    <location>
        <begin position="278"/>
        <end position="534"/>
    </location>
</feature>
<dbReference type="Gene3D" id="3.60.110.10">
    <property type="entry name" value="Carbon-nitrogen hydrolase"/>
    <property type="match status" value="1"/>
</dbReference>
<feature type="transmembrane region" description="Helical" evidence="8">
    <location>
        <begin position="148"/>
        <end position="166"/>
    </location>
</feature>
<dbReference type="EMBL" id="CP045809">
    <property type="protein sequence ID" value="QHN37488.1"/>
    <property type="molecule type" value="Genomic_DNA"/>
</dbReference>
<keyword evidence="4 8" id="KW-0812">Transmembrane</keyword>
<feature type="region of interest" description="Disordered" evidence="9">
    <location>
        <begin position="223"/>
        <end position="242"/>
    </location>
</feature>
<dbReference type="InterPro" id="IPR045378">
    <property type="entry name" value="LNT_N"/>
</dbReference>
<accession>A0ABX6INH1</accession>
<feature type="transmembrane region" description="Helical" evidence="8">
    <location>
        <begin position="45"/>
        <end position="63"/>
    </location>
</feature>
<dbReference type="PROSITE" id="PS50263">
    <property type="entry name" value="CN_HYDROLASE"/>
    <property type="match status" value="1"/>
</dbReference>
<evidence type="ECO:0000256" key="2">
    <source>
        <dbReference type="ARBA" id="ARBA00022475"/>
    </source>
</evidence>
<keyword evidence="7 8" id="KW-0012">Acyltransferase</keyword>
<feature type="compositionally biased region" description="Acidic residues" evidence="9">
    <location>
        <begin position="592"/>
        <end position="601"/>
    </location>
</feature>
<feature type="transmembrane region" description="Helical" evidence="8">
    <location>
        <begin position="119"/>
        <end position="141"/>
    </location>
</feature>
<dbReference type="SUPFAM" id="SSF56317">
    <property type="entry name" value="Carbon-nitrogen hydrolase"/>
    <property type="match status" value="1"/>
</dbReference>
<evidence type="ECO:0000313" key="11">
    <source>
        <dbReference type="EMBL" id="QHN37488.1"/>
    </source>
</evidence>
<reference evidence="11" key="1">
    <citation type="journal article" date="2021" name="Nat. Microbiol.">
        <title>Cocultivation of an ultrasmall environmental parasitic bacterium with lytic ability against bacteria associated with wastewater foams.</title>
        <authorList>
            <person name="Batinovic S."/>
            <person name="Rose J.J.A."/>
            <person name="Ratcliffe J."/>
            <person name="Seviour R.J."/>
            <person name="Petrovski S."/>
        </authorList>
    </citation>
    <scope>NUCLEOTIDE SEQUENCE</scope>
    <source>
        <strain evidence="11">CON9</strain>
    </source>
</reference>
<comment type="catalytic activity">
    <reaction evidence="8">
        <text>N-terminal S-1,2-diacyl-sn-glyceryl-L-cysteinyl-[lipoprotein] + a glycerophospholipid = N-acyl-S-1,2-diacyl-sn-glyceryl-L-cysteinyl-[lipoprotein] + a 2-acyl-sn-glycero-3-phospholipid + H(+)</text>
        <dbReference type="Rhea" id="RHEA:48228"/>
        <dbReference type="Rhea" id="RHEA-COMP:14681"/>
        <dbReference type="Rhea" id="RHEA-COMP:14684"/>
        <dbReference type="ChEBI" id="CHEBI:15378"/>
        <dbReference type="ChEBI" id="CHEBI:136912"/>
        <dbReference type="ChEBI" id="CHEBI:140656"/>
        <dbReference type="ChEBI" id="CHEBI:140657"/>
        <dbReference type="ChEBI" id="CHEBI:140660"/>
        <dbReference type="EC" id="2.3.1.269"/>
    </reaction>
</comment>
<keyword evidence="2 8" id="KW-1003">Cell membrane</keyword>
<dbReference type="InterPro" id="IPR036526">
    <property type="entry name" value="C-N_Hydrolase_sf"/>
</dbReference>
<evidence type="ECO:0000259" key="10">
    <source>
        <dbReference type="PROSITE" id="PS50263"/>
    </source>
</evidence>
<proteinExistence type="inferred from homology"/>
<feature type="region of interest" description="Disordered" evidence="9">
    <location>
        <begin position="579"/>
        <end position="601"/>
    </location>
</feature>
<sequence>MRADLPRRGTGVLGGGGRLSGPVPAALRRPLERFGRWSPADRRIWAVRTVLAVLAGVGMYFAFPPHASWYLAVISLGALYALLVVGGPRARTGAWLGFAFGLGFFVPLLPWIGEYVGPLPWLALATVMAGYLALFGVIATVTMRLPVAPVWFSLAWVLVEAVRSAFPFGGFPWGRTAFSQVDGPLLPLASILGAPGLSAAVALFGSAGAWCLLIITESVRGRGRTDMSSADTGDRPEGRRSDTVTRAAVAAVLTLAGPLSAILVTPDTVDRTVSSSTVNVAAIQGNVPRLGLDFNAQRRAVLDNHVNQTQRYAAEVYAGTAAAPDLVLWPENASDISPLTNADAADEITAASQAVDAPILVGTLIRDPDSRPTNTVLVWDQERGPVDRYDKHIIQPFGEYLPWRSFFRMFSSYADMAGNFRAGTGPATVDVPTRTRSVRVGISTCWEIAFDRSARQAVDDGAEFLFVPTNNATFGRTNMTYQQLAMSQVRAVEHGRSVVVAATSGVSAIIGADGMIESESEFFTPQTLTSHLALRSDTTIATRLGSLPQTVAIVIAVAAFLFAIAGHTRFSARFPIRTMGTGRRRDDGADPTPEEIDGIAR</sequence>
<dbReference type="CDD" id="cd07571">
    <property type="entry name" value="ALP_N-acyl_transferase"/>
    <property type="match status" value="1"/>
</dbReference>
<feature type="transmembrane region" description="Helical" evidence="8">
    <location>
        <begin position="69"/>
        <end position="87"/>
    </location>
</feature>
<evidence type="ECO:0000256" key="1">
    <source>
        <dbReference type="ARBA" id="ARBA00004651"/>
    </source>
</evidence>
<feature type="transmembrane region" description="Helical" evidence="8">
    <location>
        <begin position="94"/>
        <end position="113"/>
    </location>
</feature>
<dbReference type="PANTHER" id="PTHR38686:SF1">
    <property type="entry name" value="APOLIPOPROTEIN N-ACYLTRANSFERASE"/>
    <property type="match status" value="1"/>
</dbReference>
<dbReference type="Pfam" id="PF20154">
    <property type="entry name" value="LNT_N"/>
    <property type="match status" value="1"/>
</dbReference>
<keyword evidence="5 8" id="KW-1133">Transmembrane helix</keyword>
<evidence type="ECO:0000256" key="8">
    <source>
        <dbReference type="HAMAP-Rule" id="MF_01148"/>
    </source>
</evidence>
<keyword evidence="3 8" id="KW-0808">Transferase</keyword>
<keyword evidence="12" id="KW-1185">Reference proteome</keyword>
<comment type="pathway">
    <text evidence="8">Protein modification; lipoprotein biosynthesis (N-acyl transfer).</text>
</comment>